<evidence type="ECO:0000256" key="12">
    <source>
        <dbReference type="SAM" id="SignalP"/>
    </source>
</evidence>
<dbReference type="Proteomes" id="UP000297031">
    <property type="component" value="Chromosome"/>
</dbReference>
<keyword evidence="2 11" id="KW-0813">Transport</keyword>
<dbReference type="PANTHER" id="PTHR32552">
    <property type="entry name" value="FERRICHROME IRON RECEPTOR-RELATED"/>
    <property type="match status" value="1"/>
</dbReference>
<evidence type="ECO:0000256" key="4">
    <source>
        <dbReference type="ARBA" id="ARBA00022496"/>
    </source>
</evidence>
<keyword evidence="3 11" id="KW-1134">Transmembrane beta strand</keyword>
<dbReference type="RefSeq" id="WP_136411012.1">
    <property type="nucleotide sequence ID" value="NZ_CP039393.1"/>
</dbReference>
<dbReference type="EMBL" id="CP039393">
    <property type="protein sequence ID" value="QCD36637.1"/>
    <property type="molecule type" value="Genomic_DNA"/>
</dbReference>
<keyword evidence="9 11" id="KW-0472">Membrane</keyword>
<dbReference type="InterPro" id="IPR037066">
    <property type="entry name" value="Plug_dom_sf"/>
</dbReference>
<protein>
    <submittedName>
        <fullName evidence="14">TonB-dependent receptor</fullName>
    </submittedName>
</protein>
<comment type="subcellular location">
    <subcellularLocation>
        <location evidence="1 11">Cell outer membrane</location>
        <topology evidence="1 11">Multi-pass membrane protein</topology>
    </subcellularLocation>
</comment>
<dbReference type="InterPro" id="IPR012910">
    <property type="entry name" value="Plug_dom"/>
</dbReference>
<dbReference type="Pfam" id="PF13715">
    <property type="entry name" value="CarbopepD_reg_2"/>
    <property type="match status" value="1"/>
</dbReference>
<dbReference type="SUPFAM" id="SSF49464">
    <property type="entry name" value="Carboxypeptidase regulatory domain-like"/>
    <property type="match status" value="1"/>
</dbReference>
<dbReference type="GO" id="GO:0009279">
    <property type="term" value="C:cell outer membrane"/>
    <property type="evidence" value="ECO:0007669"/>
    <property type="project" value="UniProtKB-SubCell"/>
</dbReference>
<dbReference type="AlphaFoldDB" id="A0A4P7VQQ1"/>
<keyword evidence="10 11" id="KW-0998">Cell outer membrane</keyword>
<proteinExistence type="inferred from homology"/>
<dbReference type="PROSITE" id="PS52016">
    <property type="entry name" value="TONB_DEPENDENT_REC_3"/>
    <property type="match status" value="1"/>
</dbReference>
<evidence type="ECO:0000313" key="14">
    <source>
        <dbReference type="EMBL" id="QCD36637.1"/>
    </source>
</evidence>
<evidence type="ECO:0000256" key="7">
    <source>
        <dbReference type="ARBA" id="ARBA00023004"/>
    </source>
</evidence>
<evidence type="ECO:0000256" key="8">
    <source>
        <dbReference type="ARBA" id="ARBA00023065"/>
    </source>
</evidence>
<keyword evidence="6 12" id="KW-0732">Signal</keyword>
<evidence type="ECO:0000256" key="6">
    <source>
        <dbReference type="ARBA" id="ARBA00022729"/>
    </source>
</evidence>
<dbReference type="GO" id="GO:0015344">
    <property type="term" value="F:siderophore uptake transmembrane transporter activity"/>
    <property type="evidence" value="ECO:0007669"/>
    <property type="project" value="TreeGrafter"/>
</dbReference>
<evidence type="ECO:0000256" key="10">
    <source>
        <dbReference type="ARBA" id="ARBA00023237"/>
    </source>
</evidence>
<dbReference type="Gene3D" id="2.170.130.10">
    <property type="entry name" value="TonB-dependent receptor, plug domain"/>
    <property type="match status" value="1"/>
</dbReference>
<evidence type="ECO:0000256" key="9">
    <source>
        <dbReference type="ARBA" id="ARBA00023136"/>
    </source>
</evidence>
<keyword evidence="5 11" id="KW-0812">Transmembrane</keyword>
<feature type="chain" id="PRO_5020803043" evidence="12">
    <location>
        <begin position="21"/>
        <end position="908"/>
    </location>
</feature>
<evidence type="ECO:0000313" key="15">
    <source>
        <dbReference type="Proteomes" id="UP000297031"/>
    </source>
</evidence>
<feature type="signal peptide" evidence="12">
    <location>
        <begin position="1"/>
        <end position="20"/>
    </location>
</feature>
<accession>A0A4P7VQQ1</accession>
<keyword evidence="8" id="KW-0406">Ion transport</keyword>
<organism evidence="14 15">
    <name type="scientific">Muribaculum gordoncarteri</name>
    <dbReference type="NCBI Taxonomy" id="2530390"/>
    <lineage>
        <taxon>Bacteria</taxon>
        <taxon>Pseudomonadati</taxon>
        <taxon>Bacteroidota</taxon>
        <taxon>Bacteroidia</taxon>
        <taxon>Bacteroidales</taxon>
        <taxon>Muribaculaceae</taxon>
        <taxon>Muribaculum</taxon>
    </lineage>
</organism>
<reference evidence="14 15" key="1">
    <citation type="submission" date="2019-02" db="EMBL/GenBank/DDBJ databases">
        <title>Isolation and identification of novel species under the genus Muribaculum.</title>
        <authorList>
            <person name="Miyake S."/>
            <person name="Ding Y."/>
            <person name="Low A."/>
            <person name="Soh M."/>
            <person name="Seedorf H."/>
        </authorList>
    </citation>
    <scope>NUCLEOTIDE SEQUENCE [LARGE SCALE GENOMIC DNA]</scope>
    <source>
        <strain evidence="14 15">TLL-A4</strain>
    </source>
</reference>
<evidence type="ECO:0000256" key="11">
    <source>
        <dbReference type="PROSITE-ProRule" id="PRU01360"/>
    </source>
</evidence>
<dbReference type="InterPro" id="IPR039426">
    <property type="entry name" value="TonB-dep_rcpt-like"/>
</dbReference>
<dbReference type="Gene3D" id="2.60.40.1120">
    <property type="entry name" value="Carboxypeptidase-like, regulatory domain"/>
    <property type="match status" value="1"/>
</dbReference>
<keyword evidence="15" id="KW-1185">Reference proteome</keyword>
<dbReference type="Gene3D" id="2.40.170.20">
    <property type="entry name" value="TonB-dependent receptor, beta-barrel domain"/>
    <property type="match status" value="1"/>
</dbReference>
<evidence type="ECO:0000256" key="1">
    <source>
        <dbReference type="ARBA" id="ARBA00004571"/>
    </source>
</evidence>
<keyword evidence="14" id="KW-0675">Receptor</keyword>
<feature type="domain" description="TonB-dependent receptor plug" evidence="13">
    <location>
        <begin position="114"/>
        <end position="192"/>
    </location>
</feature>
<dbReference type="OrthoDB" id="9761152at2"/>
<dbReference type="Pfam" id="PF07715">
    <property type="entry name" value="Plug"/>
    <property type="match status" value="1"/>
</dbReference>
<dbReference type="KEGG" id="mgod:E7746_12480"/>
<keyword evidence="4" id="KW-0410">Iron transport</keyword>
<dbReference type="SUPFAM" id="SSF56935">
    <property type="entry name" value="Porins"/>
    <property type="match status" value="1"/>
</dbReference>
<evidence type="ECO:0000256" key="5">
    <source>
        <dbReference type="ARBA" id="ARBA00022692"/>
    </source>
</evidence>
<evidence type="ECO:0000259" key="13">
    <source>
        <dbReference type="Pfam" id="PF07715"/>
    </source>
</evidence>
<comment type="similarity">
    <text evidence="11">Belongs to the TonB-dependent receptor family.</text>
</comment>
<sequence length="908" mass="100620">MKRLLLLASAIWLMCAAAIAAPDDIKCSGVVVDEQGEPIIGATVTLPGTSTATATDVDGHFTLLVPQGKKLNITYIGYKPVEVVAKPDMGTIPMEVEAQMLKDVVITQSAARTRLTPVAVSTLGAQTIDVKLGNQELPEVLKTTPGVWTTRDGGGFGDAKTNMRGFKSPNVAVMVNGIPINDMEWGGVYWSNWAGLGDVAANIQTQRGLGATIVSTPSVGGTINITTRTIDVEKGGSVWYGMGNDGMNNFGVKVSTGLMKNGWAITVLASRKWGDGYIQGTPFNSYNYFVNVSKRINENHQLALTAFGAPQTHYKRDSNYGGLTIDGYQTYAKRYMGSESMYRYNPTFGYDNNGQMRNSSYNYYHKPQISLNHIWKIDETSSLSSAVYVSLANGGGYSGQGSGLDGYTYSDWRGAQYGELNMKFRRPDGTFNYGAIQDLNAASTNGSKLVMSESINSHKWFGLVSSYKKELELGRNKLNLTGGIDLRYYVGDHKNKINDLYGGEYFIDYSTRKDVDPLLNSAAANPNWKYEKLGIGDIVYRNYLGYTVQEGIYGQGEYTILDGKFNFVLSGALNNTSYWRRDKFYYDKANEKSETVNFIGGTIKGGANYNIDDFNNVFFNLGYISRAPFFSGGAFLNSTNSNAINKDAVNEKVMSYEIGYGYNSRTFAISVNAYWTKWMDRSGLSRRGEFSRADGTFYMNMTGVDARHMGIEMNFNWIPVRWLNVEGMISWGDWIWDSNANGYFYNQLGQPIQNLTDGALADGIGAENHLKSTLNQKGVKVGGSAQTTGSLSLTFLPFKGFRIGGDWVMNARNYSDFYISPSSLGTKAINVNDLWQIPWGQQLDLNASYRFKIGNVNATLYGNVYNLFNYNYIMDAQTPTSSNGTWQEAYSVFYSFGRTYTVRMRINF</sequence>
<dbReference type="InterPro" id="IPR008969">
    <property type="entry name" value="CarboxyPept-like_regulatory"/>
</dbReference>
<evidence type="ECO:0000256" key="3">
    <source>
        <dbReference type="ARBA" id="ARBA00022452"/>
    </source>
</evidence>
<dbReference type="InterPro" id="IPR036942">
    <property type="entry name" value="Beta-barrel_TonB_sf"/>
</dbReference>
<gene>
    <name evidence="14" type="ORF">E7746_12480</name>
</gene>
<name>A0A4P7VQQ1_9BACT</name>
<keyword evidence="7" id="KW-0408">Iron</keyword>
<dbReference type="PANTHER" id="PTHR32552:SF68">
    <property type="entry name" value="FERRICHROME OUTER MEMBRANE TRANSPORTER_PHAGE RECEPTOR"/>
    <property type="match status" value="1"/>
</dbReference>
<evidence type="ECO:0000256" key="2">
    <source>
        <dbReference type="ARBA" id="ARBA00022448"/>
    </source>
</evidence>